<evidence type="ECO:0000256" key="3">
    <source>
        <dbReference type="ARBA" id="ARBA00022490"/>
    </source>
</evidence>
<dbReference type="EMBL" id="BMLG01000001">
    <property type="protein sequence ID" value="GGM23977.1"/>
    <property type="molecule type" value="Genomic_DNA"/>
</dbReference>
<dbReference type="Pfam" id="PF08245">
    <property type="entry name" value="Mur_ligase_M"/>
    <property type="match status" value="1"/>
</dbReference>
<feature type="modified residue" description="N6-carboxylysine" evidence="12">
    <location>
        <position position="217"/>
    </location>
</feature>
<evidence type="ECO:0000256" key="10">
    <source>
        <dbReference type="ARBA" id="ARBA00023306"/>
    </source>
</evidence>
<keyword evidence="6 12" id="KW-0547">Nucleotide-binding</keyword>
<comment type="caution">
    <text evidence="12">Lacks conserved residue(s) required for the propagation of feature annotation.</text>
</comment>
<dbReference type="SUPFAM" id="SSF63418">
    <property type="entry name" value="MurE/MurF N-terminal domain"/>
    <property type="match status" value="1"/>
</dbReference>
<dbReference type="NCBIfam" id="NF001126">
    <property type="entry name" value="PRK00139.1-4"/>
    <property type="match status" value="1"/>
</dbReference>
<keyword evidence="11 12" id="KW-0961">Cell wall biogenesis/degradation</keyword>
<keyword evidence="9 12" id="KW-0573">Peptidoglycan synthesis</keyword>
<feature type="binding site" evidence="12">
    <location>
        <begin position="111"/>
        <end position="117"/>
    </location>
    <ligand>
        <name>ATP</name>
        <dbReference type="ChEBI" id="CHEBI:30616"/>
    </ligand>
</feature>
<keyword evidence="3 12" id="KW-0963">Cytoplasm</keyword>
<dbReference type="InterPro" id="IPR005761">
    <property type="entry name" value="UDP-N-AcMur-Glu-dNH2Pim_ligase"/>
</dbReference>
<dbReference type="GO" id="GO:0051301">
    <property type="term" value="P:cell division"/>
    <property type="evidence" value="ECO:0007669"/>
    <property type="project" value="UniProtKB-KW"/>
</dbReference>
<comment type="cofactor">
    <cofactor evidence="12">
        <name>Mg(2+)</name>
        <dbReference type="ChEBI" id="CHEBI:18420"/>
    </cofactor>
</comment>
<reference evidence="17" key="1">
    <citation type="journal article" date="2014" name="Int. J. Syst. Evol. Microbiol.">
        <title>Complete genome sequence of Corynebacterium casei LMG S-19264T (=DSM 44701T), isolated from a smear-ripened cheese.</title>
        <authorList>
            <consortium name="US DOE Joint Genome Institute (JGI-PGF)"/>
            <person name="Walter F."/>
            <person name="Albersmeier A."/>
            <person name="Kalinowski J."/>
            <person name="Ruckert C."/>
        </authorList>
    </citation>
    <scope>NUCLEOTIDE SEQUENCE</scope>
    <source>
        <strain evidence="17">CGMCC 1.6333</strain>
    </source>
</reference>
<protein>
    <recommendedName>
        <fullName evidence="12">UDP-N-acetylmuramyl-tripeptide synthetase</fullName>
        <ecNumber evidence="12">6.3.2.-</ecNumber>
    </recommendedName>
    <alternativeName>
        <fullName evidence="12">UDP-MurNAc-tripeptide synthetase</fullName>
    </alternativeName>
</protein>
<dbReference type="HAMAP" id="MF_00208">
    <property type="entry name" value="MurE"/>
    <property type="match status" value="1"/>
</dbReference>
<evidence type="ECO:0000256" key="9">
    <source>
        <dbReference type="ARBA" id="ARBA00022984"/>
    </source>
</evidence>
<dbReference type="InterPro" id="IPR013221">
    <property type="entry name" value="Mur_ligase_cen"/>
</dbReference>
<gene>
    <name evidence="12 17" type="primary">murE</name>
    <name evidence="17" type="ORF">GCM10011351_07200</name>
</gene>
<dbReference type="Gene3D" id="3.40.1190.10">
    <property type="entry name" value="Mur-like, catalytic domain"/>
    <property type="match status" value="1"/>
</dbReference>
<organism evidence="17 18">
    <name type="scientific">Paraliobacillus quinghaiensis</name>
    <dbReference type="NCBI Taxonomy" id="470815"/>
    <lineage>
        <taxon>Bacteria</taxon>
        <taxon>Bacillati</taxon>
        <taxon>Bacillota</taxon>
        <taxon>Bacilli</taxon>
        <taxon>Bacillales</taxon>
        <taxon>Bacillaceae</taxon>
        <taxon>Paraliobacillus</taxon>
    </lineage>
</organism>
<name>A0A917TII3_9BACI</name>
<dbReference type="GO" id="GO:0005737">
    <property type="term" value="C:cytoplasm"/>
    <property type="evidence" value="ECO:0007669"/>
    <property type="project" value="UniProtKB-SubCell"/>
</dbReference>
<feature type="binding site" evidence="12">
    <location>
        <position position="152"/>
    </location>
    <ligand>
        <name>UDP-N-acetyl-alpha-D-muramoyl-L-alanyl-D-glutamate</name>
        <dbReference type="ChEBI" id="CHEBI:83900"/>
    </ligand>
</feature>
<dbReference type="Gene3D" id="3.90.190.20">
    <property type="entry name" value="Mur ligase, C-terminal domain"/>
    <property type="match status" value="1"/>
</dbReference>
<evidence type="ECO:0000256" key="6">
    <source>
        <dbReference type="ARBA" id="ARBA00022741"/>
    </source>
</evidence>
<dbReference type="GO" id="GO:0004326">
    <property type="term" value="F:tetrahydrofolylpolyglutamate synthase activity"/>
    <property type="evidence" value="ECO:0007669"/>
    <property type="project" value="InterPro"/>
</dbReference>
<proteinExistence type="inferred from homology"/>
<evidence type="ECO:0000256" key="11">
    <source>
        <dbReference type="ARBA" id="ARBA00023316"/>
    </source>
</evidence>
<sequence length="482" mass="53938">MMNILRILKNVAYKTDYNNLDTLEIKEITESSTNMKEGSLFIAIKGYETDGHAYIDDAIDKGAAAIIGQNDISNLPVPYIQVENSRKALANIASNFYDNPSCKKKMIGITGTNGKTTTSYLIKHILEESGKSCSLIGTIETIINGEKDNSINTTPGAFTINKLLDRSEDEFVIIEASSHGLSQYRLEGITFDICLFLNLSHEHLDYHDSMEEYFETKALLFKKLKENGLALVNTDNEWGKKLHVRLEQENIKTYSIGVEDNSNYRMMDINVLGNGSTKLEHKQATYTLDCPMKGIHNMYNACMAYATADQLSIEEETIIKALKNFPGVDGRFQIFSQSNGAKVIIDYAHTTDAFFNCLQTAKEEGAKRIIHIFGFRGNRDTSKRHAMLELTAGLSDQYLLTLDDLNAVPLEEMIETLEEIHDAIGNDKGVVIPDRTLAIQEAMQNSIAGDWIIITGKGHESYQQAFALPTMTDKETVEYLSQ</sequence>
<dbReference type="InterPro" id="IPR036615">
    <property type="entry name" value="Mur_ligase_C_dom_sf"/>
</dbReference>
<comment type="PTM">
    <text evidence="12">Carboxylation is probably crucial for Mg(2+) binding and, consequently, for the gamma-phosphate positioning of ATP.</text>
</comment>
<feature type="binding site" evidence="12">
    <location>
        <position position="185"/>
    </location>
    <ligand>
        <name>UDP-N-acetyl-alpha-D-muramoyl-L-alanyl-D-glutamate</name>
        <dbReference type="ChEBI" id="CHEBI:83900"/>
    </ligand>
</feature>
<evidence type="ECO:0000256" key="4">
    <source>
        <dbReference type="ARBA" id="ARBA00022598"/>
    </source>
</evidence>
<evidence type="ECO:0000256" key="12">
    <source>
        <dbReference type="HAMAP-Rule" id="MF_00208"/>
    </source>
</evidence>
<comment type="pathway">
    <text evidence="1 12 13">Cell wall biogenesis; peptidoglycan biosynthesis.</text>
</comment>
<dbReference type="GO" id="GO:0000287">
    <property type="term" value="F:magnesium ion binding"/>
    <property type="evidence" value="ECO:0007669"/>
    <property type="project" value="UniProtKB-UniRule"/>
</dbReference>
<feature type="binding site" evidence="12">
    <location>
        <position position="183"/>
    </location>
    <ligand>
        <name>UDP-N-acetyl-alpha-D-muramoyl-L-alanyl-D-glutamate</name>
        <dbReference type="ChEBI" id="CHEBI:83900"/>
    </ligand>
</feature>
<feature type="domain" description="Mur ligase C-terminal" evidence="15">
    <location>
        <begin position="330"/>
        <end position="458"/>
    </location>
</feature>
<dbReference type="Pfam" id="PF01225">
    <property type="entry name" value="Mur_ligase"/>
    <property type="match status" value="1"/>
</dbReference>
<keyword evidence="8 12" id="KW-0133">Cell shape</keyword>
<dbReference type="GO" id="GO:0005524">
    <property type="term" value="F:ATP binding"/>
    <property type="evidence" value="ECO:0007669"/>
    <property type="project" value="UniProtKB-UniRule"/>
</dbReference>
<evidence type="ECO:0000256" key="1">
    <source>
        <dbReference type="ARBA" id="ARBA00004752"/>
    </source>
</evidence>
<feature type="binding site" evidence="12">
    <location>
        <begin position="153"/>
        <end position="154"/>
    </location>
    <ligand>
        <name>UDP-N-acetyl-alpha-D-muramoyl-L-alanyl-D-glutamate</name>
        <dbReference type="ChEBI" id="CHEBI:83900"/>
    </ligand>
</feature>
<evidence type="ECO:0000256" key="5">
    <source>
        <dbReference type="ARBA" id="ARBA00022618"/>
    </source>
</evidence>
<evidence type="ECO:0000256" key="2">
    <source>
        <dbReference type="ARBA" id="ARBA00005898"/>
    </source>
</evidence>
<reference evidence="17" key="2">
    <citation type="submission" date="2020-09" db="EMBL/GenBank/DDBJ databases">
        <authorList>
            <person name="Sun Q."/>
            <person name="Zhou Y."/>
        </authorList>
    </citation>
    <scope>NUCLEOTIDE SEQUENCE</scope>
    <source>
        <strain evidence="17">CGMCC 1.6333</strain>
    </source>
</reference>
<keyword evidence="18" id="KW-1185">Reference proteome</keyword>
<feature type="domain" description="Mur ligase N-terminal catalytic" evidence="14">
    <location>
        <begin position="25"/>
        <end position="97"/>
    </location>
</feature>
<dbReference type="GO" id="GO:0008360">
    <property type="term" value="P:regulation of cell shape"/>
    <property type="evidence" value="ECO:0007669"/>
    <property type="project" value="UniProtKB-KW"/>
</dbReference>
<dbReference type="Pfam" id="PF02875">
    <property type="entry name" value="Mur_ligase_C"/>
    <property type="match status" value="1"/>
</dbReference>
<accession>A0A917TII3</accession>
<comment type="function">
    <text evidence="12">Catalyzes the addition of an amino acid to the nucleotide precursor UDP-N-acetylmuramoyl-L-alanyl-D-glutamate (UMAG) in the biosynthesis of bacterial cell-wall peptidoglycan.</text>
</comment>
<dbReference type="PROSITE" id="PS01011">
    <property type="entry name" value="FOLYLPOLYGLU_SYNT_1"/>
    <property type="match status" value="1"/>
</dbReference>
<dbReference type="AlphaFoldDB" id="A0A917TII3"/>
<dbReference type="EC" id="6.3.2.-" evidence="12"/>
<dbReference type="SUPFAM" id="SSF53623">
    <property type="entry name" value="MurD-like peptide ligases, catalytic domain"/>
    <property type="match status" value="1"/>
</dbReference>
<keyword evidence="12" id="KW-0460">Magnesium</keyword>
<feature type="binding site" evidence="12">
    <location>
        <position position="177"/>
    </location>
    <ligand>
        <name>UDP-N-acetyl-alpha-D-muramoyl-L-alanyl-D-glutamate</name>
        <dbReference type="ChEBI" id="CHEBI:83900"/>
    </ligand>
</feature>
<dbReference type="PANTHER" id="PTHR23135:SF4">
    <property type="entry name" value="UDP-N-ACETYLMURAMOYL-L-ALANYL-D-GLUTAMATE--2,6-DIAMINOPIMELATE LIGASE MURE HOMOLOG, CHLOROPLASTIC"/>
    <property type="match status" value="1"/>
</dbReference>
<evidence type="ECO:0000313" key="18">
    <source>
        <dbReference type="Proteomes" id="UP000618460"/>
    </source>
</evidence>
<dbReference type="GO" id="GO:0071555">
    <property type="term" value="P:cell wall organization"/>
    <property type="evidence" value="ECO:0007669"/>
    <property type="project" value="UniProtKB-KW"/>
</dbReference>
<evidence type="ECO:0000259" key="14">
    <source>
        <dbReference type="Pfam" id="PF01225"/>
    </source>
</evidence>
<keyword evidence="5 12" id="KW-0132">Cell division</keyword>
<keyword evidence="4 12" id="KW-0436">Ligase</keyword>
<dbReference type="InterPro" id="IPR018109">
    <property type="entry name" value="Folylpolyglutamate_synth_CS"/>
</dbReference>
<feature type="binding site" evidence="12">
    <location>
        <position position="32"/>
    </location>
    <ligand>
        <name>UDP-N-acetyl-alpha-D-muramoyl-L-alanyl-D-glutamate</name>
        <dbReference type="ChEBI" id="CHEBI:83900"/>
    </ligand>
</feature>
<dbReference type="RefSeq" id="WP_229666596.1">
    <property type="nucleotide sequence ID" value="NZ_BMLG01000001.1"/>
</dbReference>
<dbReference type="GO" id="GO:0009252">
    <property type="term" value="P:peptidoglycan biosynthetic process"/>
    <property type="evidence" value="ECO:0007669"/>
    <property type="project" value="UniProtKB-UniRule"/>
</dbReference>
<evidence type="ECO:0000256" key="8">
    <source>
        <dbReference type="ARBA" id="ARBA00022960"/>
    </source>
</evidence>
<dbReference type="PANTHER" id="PTHR23135">
    <property type="entry name" value="MUR LIGASE FAMILY MEMBER"/>
    <property type="match status" value="1"/>
</dbReference>
<feature type="domain" description="Mur ligase central" evidence="16">
    <location>
        <begin position="109"/>
        <end position="308"/>
    </location>
</feature>
<dbReference type="Proteomes" id="UP000618460">
    <property type="component" value="Unassembled WGS sequence"/>
</dbReference>
<evidence type="ECO:0000259" key="15">
    <source>
        <dbReference type="Pfam" id="PF02875"/>
    </source>
</evidence>
<evidence type="ECO:0000313" key="17">
    <source>
        <dbReference type="EMBL" id="GGM23977.1"/>
    </source>
</evidence>
<keyword evidence="7 12" id="KW-0067">ATP-binding</keyword>
<comment type="caution">
    <text evidence="17">The sequence shown here is derived from an EMBL/GenBank/DDBJ whole genome shotgun (WGS) entry which is preliminary data.</text>
</comment>
<dbReference type="NCBIfam" id="TIGR01085">
    <property type="entry name" value="murE"/>
    <property type="match status" value="1"/>
</dbReference>
<dbReference type="InterPro" id="IPR004101">
    <property type="entry name" value="Mur_ligase_C"/>
</dbReference>
<evidence type="ECO:0000259" key="16">
    <source>
        <dbReference type="Pfam" id="PF08245"/>
    </source>
</evidence>
<dbReference type="InterPro" id="IPR036565">
    <property type="entry name" value="Mur-like_cat_sf"/>
</dbReference>
<dbReference type="InterPro" id="IPR000713">
    <property type="entry name" value="Mur_ligase_N"/>
</dbReference>
<dbReference type="SUPFAM" id="SSF53244">
    <property type="entry name" value="MurD-like peptide ligases, peptide-binding domain"/>
    <property type="match status" value="1"/>
</dbReference>
<dbReference type="Gene3D" id="3.40.1390.10">
    <property type="entry name" value="MurE/MurF, N-terminal domain"/>
    <property type="match status" value="1"/>
</dbReference>
<keyword evidence="10 12" id="KW-0131">Cell cycle</keyword>
<dbReference type="InterPro" id="IPR035911">
    <property type="entry name" value="MurE/MurF_N"/>
</dbReference>
<evidence type="ECO:0000256" key="7">
    <source>
        <dbReference type="ARBA" id="ARBA00022840"/>
    </source>
</evidence>
<comment type="subcellular location">
    <subcellularLocation>
        <location evidence="12 13">Cytoplasm</location>
    </subcellularLocation>
</comment>
<evidence type="ECO:0000256" key="13">
    <source>
        <dbReference type="RuleBase" id="RU004135"/>
    </source>
</evidence>
<comment type="similarity">
    <text evidence="2 12">Belongs to the MurCDEF family. MurE subfamily.</text>
</comment>